<dbReference type="AlphaFoldDB" id="A0A183UNE5"/>
<feature type="signal peptide" evidence="2">
    <location>
        <begin position="1"/>
        <end position="22"/>
    </location>
</feature>
<reference evidence="5" key="1">
    <citation type="submission" date="2016-06" db="UniProtKB">
        <authorList>
            <consortium name="WormBaseParasite"/>
        </authorList>
    </citation>
    <scope>IDENTIFICATION</scope>
</reference>
<sequence>MTLRGCGPEDLLLLLFPPLLLPLPLLPLLQLPLPQPLLLLLLRVARLILDSCLEYYVTRALTSHLHLFAPAKLVHLRKISQLS</sequence>
<evidence type="ECO:0000313" key="5">
    <source>
        <dbReference type="WBParaSite" id="TCNE_0001001501-mRNA-1"/>
    </source>
</evidence>
<dbReference type="Proteomes" id="UP000050794">
    <property type="component" value="Unassembled WGS sequence"/>
</dbReference>
<dbReference type="WBParaSite" id="TCNE_0001001501-mRNA-1">
    <property type="protein sequence ID" value="TCNE_0001001501-mRNA-1"/>
    <property type="gene ID" value="TCNE_0001001501"/>
</dbReference>
<reference evidence="3 4" key="2">
    <citation type="submission" date="2018-11" db="EMBL/GenBank/DDBJ databases">
        <authorList>
            <consortium name="Pathogen Informatics"/>
        </authorList>
    </citation>
    <scope>NUCLEOTIDE SEQUENCE [LARGE SCALE GENOMIC DNA]</scope>
</reference>
<evidence type="ECO:0000313" key="4">
    <source>
        <dbReference type="Proteomes" id="UP000050794"/>
    </source>
</evidence>
<accession>A0A183UNE5</accession>
<evidence type="ECO:0000256" key="1">
    <source>
        <dbReference type="SAM" id="Phobius"/>
    </source>
</evidence>
<gene>
    <name evidence="3" type="ORF">TCNE_LOCUS10015</name>
</gene>
<proteinExistence type="predicted"/>
<feature type="chain" id="PRO_5044553305" evidence="2">
    <location>
        <begin position="23"/>
        <end position="83"/>
    </location>
</feature>
<keyword evidence="1" id="KW-0472">Membrane</keyword>
<protein>
    <submittedName>
        <fullName evidence="5">Secreted protein</fullName>
    </submittedName>
</protein>
<keyword evidence="1" id="KW-1133">Transmembrane helix</keyword>
<name>A0A183UNE5_TOXCA</name>
<evidence type="ECO:0000256" key="2">
    <source>
        <dbReference type="SAM" id="SignalP"/>
    </source>
</evidence>
<feature type="transmembrane region" description="Helical" evidence="1">
    <location>
        <begin position="12"/>
        <end position="31"/>
    </location>
</feature>
<keyword evidence="2" id="KW-0732">Signal</keyword>
<keyword evidence="1" id="KW-0812">Transmembrane</keyword>
<organism evidence="4 5">
    <name type="scientific">Toxocara canis</name>
    <name type="common">Canine roundworm</name>
    <dbReference type="NCBI Taxonomy" id="6265"/>
    <lineage>
        <taxon>Eukaryota</taxon>
        <taxon>Metazoa</taxon>
        <taxon>Ecdysozoa</taxon>
        <taxon>Nematoda</taxon>
        <taxon>Chromadorea</taxon>
        <taxon>Rhabditida</taxon>
        <taxon>Spirurina</taxon>
        <taxon>Ascaridomorpha</taxon>
        <taxon>Ascaridoidea</taxon>
        <taxon>Toxocaridae</taxon>
        <taxon>Toxocara</taxon>
    </lineage>
</organism>
<keyword evidence="4" id="KW-1185">Reference proteome</keyword>
<dbReference type="EMBL" id="UYWY01020362">
    <property type="protein sequence ID" value="VDM41336.1"/>
    <property type="molecule type" value="Genomic_DNA"/>
</dbReference>
<evidence type="ECO:0000313" key="3">
    <source>
        <dbReference type="EMBL" id="VDM41336.1"/>
    </source>
</evidence>